<dbReference type="Gene3D" id="3.40.50.300">
    <property type="entry name" value="P-loop containing nucleotide triphosphate hydrolases"/>
    <property type="match status" value="7"/>
</dbReference>
<feature type="domain" description="NB-ARC" evidence="4">
    <location>
        <begin position="841"/>
        <end position="1016"/>
    </location>
</feature>
<feature type="non-terminal residue" evidence="8">
    <location>
        <position position="5795"/>
    </location>
</feature>
<dbReference type="InterPro" id="IPR044974">
    <property type="entry name" value="Disease_R_plants"/>
</dbReference>
<dbReference type="GO" id="GO:0098542">
    <property type="term" value="P:defense response to other organism"/>
    <property type="evidence" value="ECO:0007669"/>
    <property type="project" value="TreeGrafter"/>
</dbReference>
<evidence type="ECO:0000313" key="8">
    <source>
        <dbReference type="EMBL" id="KAF4350036.1"/>
    </source>
</evidence>
<feature type="domain" description="NB-ARC" evidence="4">
    <location>
        <begin position="2124"/>
        <end position="2297"/>
    </location>
</feature>
<proteinExistence type="predicted"/>
<dbReference type="InterPro" id="IPR058922">
    <property type="entry name" value="WHD_DRP"/>
</dbReference>
<feature type="domain" description="Disease resistance N-terminal" evidence="5">
    <location>
        <begin position="3807"/>
        <end position="3893"/>
    </location>
</feature>
<accession>A0A7J6DVJ2</accession>
<feature type="domain" description="Disease resistance R13L4/SHOC-2-like LRR" evidence="7">
    <location>
        <begin position="3471"/>
        <end position="3772"/>
    </location>
</feature>
<dbReference type="Proteomes" id="UP000583929">
    <property type="component" value="Unassembled WGS sequence"/>
</dbReference>
<feature type="domain" description="Disease resistance R13L4/SHOC-2-like LRR" evidence="7">
    <location>
        <begin position="1670"/>
        <end position="1958"/>
    </location>
</feature>
<evidence type="ECO:0000256" key="2">
    <source>
        <dbReference type="ARBA" id="ARBA00022741"/>
    </source>
</evidence>
<protein>
    <submittedName>
        <fullName evidence="8">Uncharacterized protein</fullName>
    </submittedName>
</protein>
<keyword evidence="3" id="KW-0611">Plant defense</keyword>
<feature type="domain" description="Disease resistance R13L4/SHOC-2-like LRR" evidence="7">
    <location>
        <begin position="2522"/>
        <end position="2827"/>
    </location>
</feature>
<dbReference type="InterPro" id="IPR055414">
    <property type="entry name" value="LRR_R13L4/SHOC2-like"/>
</dbReference>
<feature type="domain" description="NB-ARC" evidence="4">
    <location>
        <begin position="4129"/>
        <end position="4305"/>
    </location>
</feature>
<feature type="domain" description="Disease resistance protein winged helix" evidence="6">
    <location>
        <begin position="5301"/>
        <end position="5373"/>
    </location>
</feature>
<dbReference type="SUPFAM" id="SSF52540">
    <property type="entry name" value="P-loop containing nucleoside triphosphate hydrolases"/>
    <property type="match status" value="7"/>
</dbReference>
<dbReference type="FunFam" id="1.10.10.10:FF:000322">
    <property type="entry name" value="Probable disease resistance protein At1g63360"/>
    <property type="match status" value="3"/>
</dbReference>
<feature type="domain" description="NB-ARC" evidence="4">
    <location>
        <begin position="3070"/>
        <end position="3248"/>
    </location>
</feature>
<gene>
    <name evidence="8" type="ORF">G4B88_000297</name>
</gene>
<feature type="domain" description="Disease resistance N-terminal" evidence="5">
    <location>
        <begin position="2904"/>
        <end position="2994"/>
    </location>
</feature>
<evidence type="ECO:0000259" key="7">
    <source>
        <dbReference type="Pfam" id="PF23598"/>
    </source>
</evidence>
<dbReference type="InterPro" id="IPR041118">
    <property type="entry name" value="Rx_N"/>
</dbReference>
<dbReference type="Pfam" id="PF18052">
    <property type="entry name" value="Rx_N"/>
    <property type="match status" value="5"/>
</dbReference>
<dbReference type="InterPro" id="IPR036388">
    <property type="entry name" value="WH-like_DNA-bd_sf"/>
</dbReference>
<dbReference type="Pfam" id="PF00931">
    <property type="entry name" value="NB-ARC"/>
    <property type="match status" value="8"/>
</dbReference>
<keyword evidence="9" id="KW-1185">Reference proteome</keyword>
<feature type="domain" description="NB-ARC" evidence="4">
    <location>
        <begin position="5153"/>
        <end position="5196"/>
    </location>
</feature>
<feature type="domain" description="NB-ARC" evidence="4">
    <location>
        <begin position="21"/>
        <end position="118"/>
    </location>
</feature>
<dbReference type="Gene3D" id="1.10.8.430">
    <property type="entry name" value="Helical domain of apoptotic protease-activating factors"/>
    <property type="match status" value="6"/>
</dbReference>
<keyword evidence="1" id="KW-0677">Repeat</keyword>
<dbReference type="PANTHER" id="PTHR23155:SF1185">
    <property type="entry name" value="DISEASE RESISTANCE RPP8-LIKE PROTEIN 3-RELATED"/>
    <property type="match status" value="1"/>
</dbReference>
<feature type="domain" description="Disease resistance N-terminal" evidence="5">
    <location>
        <begin position="1080"/>
        <end position="1166"/>
    </location>
</feature>
<dbReference type="EMBL" id="JAATIQ010000612">
    <property type="protein sequence ID" value="KAF4350036.1"/>
    <property type="molecule type" value="Genomic_DNA"/>
</dbReference>
<feature type="domain" description="Disease resistance N-terminal" evidence="5">
    <location>
        <begin position="4902"/>
        <end position="4989"/>
    </location>
</feature>
<comment type="caution">
    <text evidence="8">The sequence shown here is derived from an EMBL/GenBank/DDBJ whole genome shotgun (WGS) entry which is preliminary data.</text>
</comment>
<name>A0A7J6DVJ2_CANSA</name>
<dbReference type="InterPro" id="IPR002182">
    <property type="entry name" value="NB-ARC"/>
</dbReference>
<feature type="domain" description="Disease resistance R13L4/SHOC-2-like LRR" evidence="7">
    <location>
        <begin position="4548"/>
        <end position="4853"/>
    </location>
</feature>
<dbReference type="FunFam" id="3.40.50.300:FF:001091">
    <property type="entry name" value="Probable disease resistance protein At1g61300"/>
    <property type="match status" value="5"/>
</dbReference>
<feature type="domain" description="NB-ARC" evidence="4">
    <location>
        <begin position="1247"/>
        <end position="1420"/>
    </location>
</feature>
<dbReference type="SUPFAM" id="SSF52058">
    <property type="entry name" value="L domain-like"/>
    <property type="match status" value="6"/>
</dbReference>
<evidence type="ECO:0000259" key="6">
    <source>
        <dbReference type="Pfam" id="PF23559"/>
    </source>
</evidence>
<feature type="domain" description="Disease resistance protein winged helix" evidence="6">
    <location>
        <begin position="2391"/>
        <end position="2445"/>
    </location>
</feature>
<dbReference type="InterPro" id="IPR032675">
    <property type="entry name" value="LRR_dom_sf"/>
</dbReference>
<dbReference type="Pfam" id="PF23598">
    <property type="entry name" value="LRR_14"/>
    <property type="match status" value="6"/>
</dbReference>
<dbReference type="CDD" id="cd14798">
    <property type="entry name" value="RX-CC_like"/>
    <property type="match status" value="6"/>
</dbReference>
<evidence type="ECO:0000259" key="5">
    <source>
        <dbReference type="Pfam" id="PF18052"/>
    </source>
</evidence>
<feature type="domain" description="Disease resistance N-terminal" evidence="5">
    <location>
        <begin position="3962"/>
        <end position="4048"/>
    </location>
</feature>
<evidence type="ECO:0000256" key="1">
    <source>
        <dbReference type="ARBA" id="ARBA00022737"/>
    </source>
</evidence>
<keyword evidence="2" id="KW-0547">Nucleotide-binding</keyword>
<feature type="domain" description="Disease resistance R13L4/SHOC-2-like LRR" evidence="7">
    <location>
        <begin position="5448"/>
        <end position="5747"/>
    </location>
</feature>
<feature type="non-terminal residue" evidence="8">
    <location>
        <position position="1"/>
    </location>
</feature>
<evidence type="ECO:0000313" key="9">
    <source>
        <dbReference type="Proteomes" id="UP000583929"/>
    </source>
</evidence>
<feature type="domain" description="Disease resistance protein winged helix" evidence="6">
    <location>
        <begin position="1524"/>
        <end position="1596"/>
    </location>
</feature>
<dbReference type="PANTHER" id="PTHR23155">
    <property type="entry name" value="DISEASE RESISTANCE PROTEIN RP"/>
    <property type="match status" value="1"/>
</dbReference>
<feature type="domain" description="Disease resistance protein winged helix" evidence="6">
    <location>
        <begin position="4403"/>
        <end position="4473"/>
    </location>
</feature>
<dbReference type="InterPro" id="IPR027417">
    <property type="entry name" value="P-loop_NTPase"/>
</dbReference>
<organism evidence="8 9">
    <name type="scientific">Cannabis sativa</name>
    <name type="common">Hemp</name>
    <name type="synonym">Marijuana</name>
    <dbReference type="NCBI Taxonomy" id="3483"/>
    <lineage>
        <taxon>Eukaryota</taxon>
        <taxon>Viridiplantae</taxon>
        <taxon>Streptophyta</taxon>
        <taxon>Embryophyta</taxon>
        <taxon>Tracheophyta</taxon>
        <taxon>Spermatophyta</taxon>
        <taxon>Magnoliopsida</taxon>
        <taxon>eudicotyledons</taxon>
        <taxon>Gunneridae</taxon>
        <taxon>Pentapetalae</taxon>
        <taxon>rosids</taxon>
        <taxon>fabids</taxon>
        <taxon>Rosales</taxon>
        <taxon>Cannabaceae</taxon>
        <taxon>Cannabis</taxon>
    </lineage>
</organism>
<dbReference type="PRINTS" id="PR00364">
    <property type="entry name" value="DISEASERSIST"/>
</dbReference>
<dbReference type="GO" id="GO:0043531">
    <property type="term" value="F:ADP binding"/>
    <property type="evidence" value="ECO:0007669"/>
    <property type="project" value="InterPro"/>
</dbReference>
<feature type="domain" description="Disease resistance R13L4/SHOC-2-like LRR" evidence="7">
    <location>
        <begin position="367"/>
        <end position="653"/>
    </location>
</feature>
<dbReference type="Gene3D" id="1.10.10.10">
    <property type="entry name" value="Winged helix-like DNA-binding domain superfamily/Winged helix DNA-binding domain"/>
    <property type="match status" value="4"/>
</dbReference>
<dbReference type="Gene3D" id="1.20.5.4130">
    <property type="match status" value="6"/>
</dbReference>
<feature type="domain" description="NB-ARC" evidence="4">
    <location>
        <begin position="5065"/>
        <end position="5135"/>
    </location>
</feature>
<feature type="domain" description="Disease resistance protein winged helix" evidence="6">
    <location>
        <begin position="228"/>
        <end position="292"/>
    </location>
</feature>
<evidence type="ECO:0000259" key="4">
    <source>
        <dbReference type="Pfam" id="PF00931"/>
    </source>
</evidence>
<sequence>QCNTRNVFEEVYFAFTSPTKERREEIKNLSDVELARELYDFQKQKKCLVVLDDIWTATTWDLLKHVFPTTTQGDTLHSKILLTTRNKVVAFHADPHGFIHEPHFLNDEESWKLFQNKCYSIGTDPSNSNDDEERKKELAEEMLKKCSGLPLAIIVLAGLLSKKHTIHDWELMKANVIHCIGEGDQQHDVDSNYRGVSGVLGLSYSELPRHLKPCFLYLARYAEDVPIKELCFVLIAEGFISRRRGSVETLEEVAYDWLCELVERSMIQVKEKSSTEGKIKSFCIHDLMRDLCVSKAQEENFLHFTDWQNKGKEPIETKVRRVSIYDNRNTNGGDFIHMLRKIDGSLRCLALHGGVENRKRELRYVCNHFLKLRVLIIGHRPVDPKSTLKLPKDIGNLIHLRLLSIPSWRIKEIPSSFGNLRCLQTLRVSILSLNIPSSMCKLEQLRHLYFNPPFGRGIKFGNFLRSTKSRNLQTLVGIGTKDFLLSDLLQLESLKKLKICVNGNFETFLHNPQSLTFTRILSLQVNNLRGTTKVDIVPMILICPHIYKLTLELPIIRLPQLNQFSPNLIKLTLKNLQLENDPMATLEKLPKLRVLSIDYHSFTGDEMVCSRGGFPRLESLQLNALANLKEWKVEESALPTLAYLTLCPPQRKASWQGVTGRLFGHPQVGGTCGTCWHTELASQPKRACRQTSSKGLQVDMIKDKYNNLRSGIVLTSPYRINEHCVLLKERLLGQARENALDLEDVIETYVFKVALKGNEGSKRKRFICIFRKGIDVHKIGTEIERISSNIDTWTSQLEALGVQRSIDKADEASSSSYVQQQRKLRQAYSYVEDNHVVGFHKDIQELVALLTEKENPHKHKVISVCGMGGLGKTTLARKVYQHPRVRTHFDCYAWASISQQCNTRNVFEAIYFAFTSPTKERREEIKMMRDDELAKELYNFQKQKKCLVVLDDIWTPTTWDLLQHAFPTTTQGDAHSKILLTTRNKVVALHADPHGFIHEPHLLNDKESWELFQNKCYSIGTDPSDVPIRAKELCLVLIAEGFISPRRGPVETLEEVAYDWLCELVERSMIQQNHQMADAVVSFVIKRLGDLLIDEAKFLYGVEAQVGNAQIKLQCMSAFLKDADALVTNGNKKVRLLVVQVRENAYALEDVIETYVLKVTLKRNEGVLKRFINIFREGIDVHKVGTDIEKISSDIDTWTSQLKSLGVQRSIHEADEASSSSHVQQQRQLRQAYSFVEDNHVVGFDNDIKVLVGLLAEKENPHKHKVISVCGMGGLGKTTLAKKVYQHPHVRTHFDCYAWASISQQCNRRDVLEGILFDFTSPTKERREEIKNLSDVELARELHNFQKQNKCLVVLDDIWFKETWDLLKHAFPTTQGDTHSKVLLTTRKNDVALHADPHGFIHEPHFLNDNESWELFQNKCYSIGTDPSNSNADEERKKELAVEMLKKCSGLPLAIIVLAGPLSKKHTIRDWELMKANVIHCIGQGDQQHDENSKYRSVRGVLGLSYSELPSHLKPCFLYLARYAEDVPIRAKELGLVLIAQGFISRRRGSVETLEEVAYDWLCELVERSMIQVKEMSSTEGRIKSFCIHDLMRDLCVSKAQEENFLHFTDWQNKGEQPIEANVRRVSIYNNGNIDGSDFIHMLRKIDGSLRCLALHGGIENRKRELRHVCNHFLKLRVLIIGHRPVDPKSTLKLPKDIGNLIHLRLLSIPSWRIKEIPSSFGNLRCLQTLRVSILSLNIPSSMCKLEQLRHLYFNPPFARGIKFGNFLRSTKSRNLQTLVGIGTKDFLLSDLLQLESLKKLKICVNGNFETFLHNHQSLTFTRILSLQVNTLRDTTKVDIVPMILICPHIYKLTLELPIIRLPQLNQFSPNLIKLTLKNLQLENDPMATLEKLPKLRVLSIDYHSFTGDEMVCSRGGFPRLESLQLNALANLKEWKVEESALPTLAYLKQDHHMADAVVSFVIERLGDLVISEAEFLHGIKGQVGKAKIKLQCMSAFLKDTDAWVRNGADERVRLLVVQVRENAYALEDVIETYVFKVASSSNHGTMRRALKWCVGIIDVYKVGSKIKKISSSIDTWTSELETLGVHRSLGNAIEASSSYVQKQKELRKAYSYVEDNVIVGFDKDIQGLVALLTKKEDPDKHKVISVYGMGGLGKTTLARKVYQHPQVRTHFDCYAWASISQQCNRRDVLETILSGFTSQIDAERNRIKNLSDDELARKVHNFQKQNKCLVVLDDIWTTTTWDLLKHAFPTQGETHSRILLTTRNKVVALHVDQHGFIHEPHFLNEEESWELFQNKYSHIGMHPSNSNEDDDEERKKELAVEMLKKCSGLPLAIIVLAGLLSKKHTLYQWELMKENVIRCIGQGNPQHDDDSKYCSVSSVLGLSYSELPPEGFVSLRRGSVEALEDVAYDWLSELVERSMIQVKQMSSTGRIKSICIHDLMRDLCVSKAQEENFLHFIDWRTNREEEPIETNIRRIAICVHESSNYDFIHEARNIDGSLRSLSVHGKGRVIDVMYRKRVLSHVCNRFLMLRVLIMDENDARYETKLPTEIGNLIHLRLLSIPNWRIEKIPSSFGNLRCLQTLRVSPQIDIIIPNSLWKLEKLRHLYFSNLVGGIEFGKFLRSIKSRNFQTLVGVRTKDLFLSDILQQESLKKLRICVDRNFETFLHNPQTLTFTRLFSLQVYNPSYINIIDIVPFLLTCPRIYKLRVRSPIVRLPQDNRFSPNLIKLQLSNLQLKDDPMPTLEKLPKLRVLRIDYDSFMGEEMVCSRGGFPRLESLQLTILKNLKEWKVEENALCRLGYLRIGCCCRLTSIPNGLRNISTLNEMVIENMPKKFKERMEQGGDDFYKINHVPSRVFTNCDEAFPLRHLFKHKANWSGEKFDDKKSYHTIQFNLVTEQNYQMADAVVSFVIERLGDLVISEAQFLGGVEAQVGNARIRLQCMSAFLKDADALVRNGDERVRLLVVQVRENALDLEDVIETYVFKVALKGNEGSKWKRFICIFREEIDVHKVGTEIERISSDIHTWTSQLEAFGVRRSIHNAAEASSSSYVQQERQLRQAYSFVEDNVVVGFDKDIKDLVGLLTEKENPHKHKVISVCGMGGLGKTTLAKKVYQHPQVRTHFDCYAWASISQQCNTRQVLEGIHFSFTSPTYAQKNHIKNLSDVELARELYNFQKQKKCLVVLDDIWTTTTWDLLKHAFPTTTQGDTLHSKILLTTRNKDVALHADQHGFIHEPHLLNEEESWELFHKKYFSVGADPSNSNYDEERKKELAVEMLRKCSGLPLAIIVLAGLLSKKHTLYDWEQLKANVIRWIGQGGQQHYDDSKYRNVPIRAKELCLVLIAEGFISRRGGSVETLEEVAYDWLCELVERSMIQVKEMSLTEGRIKSFCIHDLMRDLCVSKAQEENFLHFTDWQNKGEQPIEANVRRVSIYDNSYRTIIDGSDFIHMFRNKDGSLRCLALYCERIEKRKRILRHACNHFLKLRVLIIGDRYAFNTLKLPKEIGNLIHLRLLSIPNWEIKNIPSSFGNLRCLQTLRVWTRSYKIPSSMWKLEQLRHLYFTPVGIEFGNFLRSTKSRNLQTLVGIRTKDLLLSDLLQLESLKKLGIRVDRNFDRFLHKPQTLTFTRLQSLQMNNRFGTKIDIVPLILSCPHIYKLRVELPIIRLPEVNQFSPNLIKLKLTGLLLEDDPMPTLEKLPKLRVLEIGVDSFRGDEMVCSRGGFPRLESLRLISLENLKEWKVEESALPTLAYLRIYCCRKLRRVPDGVRNIVTLNEMVIDYMPKKFKERMEEGGDDFHKVNHVPSRVFMECDTDVVVSFVIERLGDLVTSEAEFLHGIKGQVGKAQIKLQCMSAFLKDADAWVRNGTDERVRLLVVQIRKNSLDLEDVIATYVFKVALKRNEGVLKRTINILREGIDVHKVGLEIERISSNIDTWTLQLEALGVNRSLDNAAEASSRYVQKQKELRRVDAVVSFVIERIGDLLIDEAKFLYGVEGQVGNAKIKLQCMSAFLKDADAWVRNGTNERVGHLIVQIRENSLDLEDVIETYVFKVASSSNHGTMRRALQWCVRIIDVYKVVSKIKEISSNIDTWTSQLERFGVQRSIDKADEASSSSYVHKQKELRQVYSHVEDNVVVGFGKDIEELVTLLTEKENPHMHKVISLCGMGGLGKTTLARKVYQHPQVRTHFDCYAWVSISQQCNRRDVLEGILFAFTSPTKERREEIKIISDEELTKELYNFQKQKKCLVVLDDIWTTATWDLLKHAFPTTSQGGTLHSKILLTTRNKVVALHADQHGIVHEPHFLNEEESLELFHKKLPTSNDDEERKKELAVEMVRRCSGLPLAIIVLAGLLSKKHTLYEWELMKVNVIRCISQGDQQHDGDSRYRSVLWVLGLSYSDLPSHLKPCFLYLARYGEDVTIRVKELCLVLIAEGLISQRIGSVGTWEDVAYDWLCELVERSMIQVKEMSSTGRRIKSFCIHDLMRDVCLSKAQEENFLRFIDWQNRREEPIETTVRRVSINNSGKTNCSDFIHMVRNIDGSLRCLAVDGGIEYNYKRVLRHACNHFLKLRVLIIGHQYRYSRSSLKLPKEIGNLIHLRLLLILSCHIEKIPSSFGNLRCLQSLRVRSKSDKIPSSMCMLEQLRHLYLITVDGNGIEFGNFLRSTKSRNLQTLVGIRTKDLLLSDILQQESLKKLRICVDGNFETFLHNPQALTFTRLLSLKVDSLIGVTAIDIIPLILSCPHIYKLTLYSPILRLPEVNQFSPNLIKLQLRFLQLKDDPMPTLKKLPELRVLVIAYDSFRGDEMVCSRGGFPRLESLELSTLHNLKEWKVEESALPSLAYLRIEKCRGLRRVPNGVRNIVTLNELVISYMPKKFKERMEQGGDDFHKVNHVPSRVFMECDKGILNLSKIIIMADAVVSFVIERLGDLVISEAQFLYGVKGQVENAQIKLQCMSAFLKDADAWVRNGDERVRLLVVQIRENSYALEDVIETYVLKVSSSHGSIKRALKWCVRIIDVHKVGSEIERISSNIDTWTSQLEALGVHRSIHNAAEASSSHVQEQRKLRQAYSYVEDNHVVGFEEDIKVLVALLTEKENPHKHKVISLCGMGGLGKTTLAKKVYQHPQVRTHFDCYAWTSISQLCNTRHVFEAIYFAYTSPTAAQRNHIKNIRETHSKILLTTRNKVVALHAEGHGFIHEPHLLNEEESWELFQKKYSTIGTDPSHSNDDEERKKELAVEMLKKCSGLPLAIIVLAGLLSKKHTIHDWELMKANVILCIGQGDQQHDVHSNYRSVSGVLGLSYSELPSHLKPCFLYFARYAEDVPIRAKELCHILIAEGLISRRRGSVETLEEVAYDWLCELVERSMIQVKEKSSTGGRIKSFCIHDLMRDLCVSKAQEENFLYFTEWQNKGEEPIETKVRRLSIYANRNTDGSDFIHMFRNKDGSLRCLAVYGGRIEYRKRVLRHVCNHFLKLRVLIIGHDSSSILKLPNEIGNLIHLRLLSILPWVIKMIPSSFGNLRCLQTLRVRTQSDVIIPSSMCMLEQLRHLYFIPLFDVGMKFGNFLTSIKFKNLQTLVGIGTKNLLLSDLLLLESLKKLGVEVDGNFETFLHNPQTLTFTHLFSLQVTNSYTIKIDIVPLILTCPHIYKLRVYSRIVRLPEVNQFSPNLIKLELRFLKLEDDPMPTLEKLPKLRVLVIGKISFLGEEMVCSRGGFPRLESLELNDLYSLKEWKVEESALPTLVYLRICDCRELRRVPDGVRNIVTLNEMLISYMPEKFKERMEQGGDDFHKVNHVPSLVFIKCGEGTCLIISIYLSF</sequence>
<dbReference type="Pfam" id="PF23559">
    <property type="entry name" value="WHD_DRP"/>
    <property type="match status" value="6"/>
</dbReference>
<dbReference type="InterPro" id="IPR038005">
    <property type="entry name" value="RX-like_CC"/>
</dbReference>
<reference evidence="8 9" key="1">
    <citation type="journal article" date="2020" name="bioRxiv">
        <title>Sequence and annotation of 42 cannabis genomes reveals extensive copy number variation in cannabinoid synthesis and pathogen resistance genes.</title>
        <authorList>
            <person name="Mckernan K.J."/>
            <person name="Helbert Y."/>
            <person name="Kane L.T."/>
            <person name="Ebling H."/>
            <person name="Zhang L."/>
            <person name="Liu B."/>
            <person name="Eaton Z."/>
            <person name="Mclaughlin S."/>
            <person name="Kingan S."/>
            <person name="Baybayan P."/>
            <person name="Concepcion G."/>
            <person name="Jordan M."/>
            <person name="Riva A."/>
            <person name="Barbazuk W."/>
            <person name="Harkins T."/>
        </authorList>
    </citation>
    <scope>NUCLEOTIDE SEQUENCE [LARGE SCALE GENOMIC DNA]</scope>
    <source>
        <strain evidence="9">cv. Jamaican Lion 4</strain>
        <tissue evidence="8">Leaf</tissue>
    </source>
</reference>
<dbReference type="Gene3D" id="3.80.10.10">
    <property type="entry name" value="Ribonuclease Inhibitor"/>
    <property type="match status" value="6"/>
</dbReference>
<evidence type="ECO:0000256" key="3">
    <source>
        <dbReference type="ARBA" id="ARBA00022821"/>
    </source>
</evidence>
<dbReference type="InterPro" id="IPR042197">
    <property type="entry name" value="Apaf_helical"/>
</dbReference>
<feature type="domain" description="Disease resistance protein winged helix" evidence="6">
    <location>
        <begin position="3325"/>
        <end position="3394"/>
    </location>
</feature>